<keyword evidence="4" id="KW-1185">Reference proteome</keyword>
<dbReference type="PANTHER" id="PTHR43157">
    <property type="entry name" value="PHOSPHATIDYLINOSITOL-GLYCAN BIOSYNTHESIS CLASS F PROTEIN-RELATED"/>
    <property type="match status" value="1"/>
</dbReference>
<proteinExistence type="inferred from homology"/>
<protein>
    <submittedName>
        <fullName evidence="3">Uncharacterized protein</fullName>
    </submittedName>
</protein>
<dbReference type="InterPro" id="IPR002347">
    <property type="entry name" value="SDR_fam"/>
</dbReference>
<dbReference type="PRINTS" id="PR00081">
    <property type="entry name" value="GDHRDH"/>
</dbReference>
<reference evidence="3" key="1">
    <citation type="submission" date="2025-08" db="UniProtKB">
        <authorList>
            <consortium name="Ensembl"/>
        </authorList>
    </citation>
    <scope>IDENTIFICATION</scope>
</reference>
<gene>
    <name evidence="3" type="primary">LOC112257624</name>
</gene>
<name>A0A8C8EVZ5_ONCTS</name>
<evidence type="ECO:0000313" key="4">
    <source>
        <dbReference type="Proteomes" id="UP000694402"/>
    </source>
</evidence>
<dbReference type="PANTHER" id="PTHR43157:SF51">
    <property type="entry name" value="DEHYDROGENASE_REDUCTASE (SDR FAMILY) MEMBER 13-LIKE 1"/>
    <property type="match status" value="1"/>
</dbReference>
<dbReference type="Proteomes" id="UP000694402">
    <property type="component" value="Unassembled WGS sequence"/>
</dbReference>
<reference evidence="3" key="2">
    <citation type="submission" date="2025-09" db="UniProtKB">
        <authorList>
            <consortium name="Ensembl"/>
        </authorList>
    </citation>
    <scope>IDENTIFICATION</scope>
</reference>
<dbReference type="Gene3D" id="3.40.50.720">
    <property type="entry name" value="NAD(P)-binding Rossmann-like Domain"/>
    <property type="match status" value="1"/>
</dbReference>
<dbReference type="GO" id="GO:0016491">
    <property type="term" value="F:oxidoreductase activity"/>
    <property type="evidence" value="ECO:0007669"/>
    <property type="project" value="UniProtKB-KW"/>
</dbReference>
<dbReference type="InterPro" id="IPR036291">
    <property type="entry name" value="NAD(P)-bd_dom_sf"/>
</dbReference>
<evidence type="ECO:0000256" key="1">
    <source>
        <dbReference type="ARBA" id="ARBA00006484"/>
    </source>
</evidence>
<evidence type="ECO:0000256" key="2">
    <source>
        <dbReference type="ARBA" id="ARBA00023002"/>
    </source>
</evidence>
<organism evidence="3 4">
    <name type="scientific">Oncorhynchus tshawytscha</name>
    <name type="common">Chinook salmon</name>
    <name type="synonym">Salmo tshawytscha</name>
    <dbReference type="NCBI Taxonomy" id="74940"/>
    <lineage>
        <taxon>Eukaryota</taxon>
        <taxon>Metazoa</taxon>
        <taxon>Chordata</taxon>
        <taxon>Craniata</taxon>
        <taxon>Vertebrata</taxon>
        <taxon>Euteleostomi</taxon>
        <taxon>Actinopterygii</taxon>
        <taxon>Neopterygii</taxon>
        <taxon>Teleostei</taxon>
        <taxon>Protacanthopterygii</taxon>
        <taxon>Salmoniformes</taxon>
        <taxon>Salmonidae</taxon>
        <taxon>Salmoninae</taxon>
        <taxon>Oncorhynchus</taxon>
    </lineage>
</organism>
<dbReference type="Pfam" id="PF00106">
    <property type="entry name" value="adh_short"/>
    <property type="match status" value="2"/>
</dbReference>
<dbReference type="SUPFAM" id="SSF51735">
    <property type="entry name" value="NAD(P)-binding Rossmann-fold domains"/>
    <property type="match status" value="1"/>
</dbReference>
<accession>A0A8C8EVZ5</accession>
<comment type="similarity">
    <text evidence="1">Belongs to the short-chain dehydrogenases/reductases (SDR) family.</text>
</comment>
<dbReference type="AlphaFoldDB" id="A0A8C8EVZ5"/>
<dbReference type="GeneTree" id="ENSGT00940000155599"/>
<dbReference type="Ensembl" id="ENSOTST00005027589.2">
    <property type="protein sequence ID" value="ENSOTSP00005025540.2"/>
    <property type="gene ID" value="ENSOTSG00005012034.2"/>
</dbReference>
<keyword evidence="2" id="KW-0560">Oxidoreductase</keyword>
<sequence>MYSQKKYCTKMFTLLLVSAGLIALYVLRNWYLKRPRCKSNANLHGKTVIVTGSNTGIGKTTAIDLSRRGARVIMACRDKQRAEAAISDIKKETGNNEVVFMELDLGSLQSVRSFAETFLKSEFRLDILVNNAGLMKGGKTKNGVGMIFGVNHLGHFLLTVLLLDRLKECGPSRVVTVASKAHEYGKIDFNCLSTHKDLAVGESEWALFKKYSHSKLCNMLFTHELAKRLEGTNVTCYSLCPGAVKTEIGRYSSFLWCMMSAPILSLFYMDAESGAQTTLYCALQEGIEPLSGCYFSCCAVQKIAAGSNKKKLCDVCGPKKDRKTQYTCLKCNKYICNTHRVKFFPSCGV</sequence>
<evidence type="ECO:0000313" key="3">
    <source>
        <dbReference type="Ensembl" id="ENSOTSP00005025540.2"/>
    </source>
</evidence>